<protein>
    <submittedName>
        <fullName evidence="1">Uncharacterized protein</fullName>
    </submittedName>
</protein>
<accession>A0A2P5G288</accession>
<keyword evidence="2" id="KW-1185">Reference proteome</keyword>
<dbReference type="EMBL" id="JXTC01000001">
    <property type="protein sequence ID" value="POO04146.1"/>
    <property type="molecule type" value="Genomic_DNA"/>
</dbReference>
<dbReference type="Proteomes" id="UP000237000">
    <property type="component" value="Unassembled WGS sequence"/>
</dbReference>
<reference evidence="2" key="1">
    <citation type="submission" date="2016-06" db="EMBL/GenBank/DDBJ databases">
        <title>Parallel loss of symbiosis genes in relatives of nitrogen-fixing non-legume Parasponia.</title>
        <authorList>
            <person name="Van Velzen R."/>
            <person name="Holmer R."/>
            <person name="Bu F."/>
            <person name="Rutten L."/>
            <person name="Van Zeijl A."/>
            <person name="Liu W."/>
            <person name="Santuari L."/>
            <person name="Cao Q."/>
            <person name="Sharma T."/>
            <person name="Shen D."/>
            <person name="Roswanjaya Y."/>
            <person name="Wardhani T."/>
            <person name="Kalhor M.S."/>
            <person name="Jansen J."/>
            <person name="Van den Hoogen J."/>
            <person name="Gungor B."/>
            <person name="Hartog M."/>
            <person name="Hontelez J."/>
            <person name="Verver J."/>
            <person name="Yang W.-C."/>
            <person name="Schijlen E."/>
            <person name="Repin R."/>
            <person name="Schilthuizen M."/>
            <person name="Schranz E."/>
            <person name="Heidstra R."/>
            <person name="Miyata K."/>
            <person name="Fedorova E."/>
            <person name="Kohlen W."/>
            <person name="Bisseling T."/>
            <person name="Smit S."/>
            <person name="Geurts R."/>
        </authorList>
    </citation>
    <scope>NUCLEOTIDE SEQUENCE [LARGE SCALE GENOMIC DNA]</scope>
    <source>
        <strain evidence="2">cv. RG33-2</strain>
    </source>
</reference>
<proteinExistence type="predicted"/>
<evidence type="ECO:0000313" key="2">
    <source>
        <dbReference type="Proteomes" id="UP000237000"/>
    </source>
</evidence>
<dbReference type="InParanoid" id="A0A2P5G288"/>
<gene>
    <name evidence="1" type="ORF">TorRG33x02_004500</name>
</gene>
<sequence length="105" mass="12044">MTFVVVSALQYRRQGQNTITTTALVPVETRTLKLERITDELLYLTKLKSMTTQYSSVSKWASIGTVWQSQHPTLLGPQRPDLNRHQLIAVEKLGIKYLRLISLFI</sequence>
<comment type="caution">
    <text evidence="1">The sequence shown here is derived from an EMBL/GenBank/DDBJ whole genome shotgun (WGS) entry which is preliminary data.</text>
</comment>
<dbReference type="OrthoDB" id="10541508at2759"/>
<organism evidence="1 2">
    <name type="scientific">Trema orientale</name>
    <name type="common">Charcoal tree</name>
    <name type="synonym">Celtis orientalis</name>
    <dbReference type="NCBI Taxonomy" id="63057"/>
    <lineage>
        <taxon>Eukaryota</taxon>
        <taxon>Viridiplantae</taxon>
        <taxon>Streptophyta</taxon>
        <taxon>Embryophyta</taxon>
        <taxon>Tracheophyta</taxon>
        <taxon>Spermatophyta</taxon>
        <taxon>Magnoliopsida</taxon>
        <taxon>eudicotyledons</taxon>
        <taxon>Gunneridae</taxon>
        <taxon>Pentapetalae</taxon>
        <taxon>rosids</taxon>
        <taxon>fabids</taxon>
        <taxon>Rosales</taxon>
        <taxon>Cannabaceae</taxon>
        <taxon>Trema</taxon>
    </lineage>
</organism>
<name>A0A2P5G288_TREOI</name>
<dbReference type="AlphaFoldDB" id="A0A2P5G288"/>
<evidence type="ECO:0000313" key="1">
    <source>
        <dbReference type="EMBL" id="POO04146.1"/>
    </source>
</evidence>